<feature type="domain" description="GmrSD restriction endonucleases N-terminal" evidence="1">
    <location>
        <begin position="25"/>
        <end position="158"/>
    </location>
</feature>
<dbReference type="Pfam" id="PF03235">
    <property type="entry name" value="GmrSD_N"/>
    <property type="match status" value="1"/>
</dbReference>
<evidence type="ECO:0000313" key="3">
    <source>
        <dbReference type="Proteomes" id="UP000006878"/>
    </source>
</evidence>
<keyword evidence="2" id="KW-0614">Plasmid</keyword>
<geneLocation type="plasmid" evidence="2 3">
    <name>pRE117-1</name>
</geneLocation>
<keyword evidence="3" id="KW-1185">Reference proteome</keyword>
<dbReference type="PANTHER" id="PTHR39639">
    <property type="entry name" value="CHROMOSOME 16, WHOLE GENOME SHOTGUN SEQUENCE"/>
    <property type="match status" value="1"/>
</dbReference>
<reference evidence="3" key="1">
    <citation type="journal article" date="2010" name="PLoS ONE">
        <title>The Arthrobacter arilaitensis Re117 genome sequence reveals its genetic adaptation to the surface of cheese.</title>
        <authorList>
            <person name="Monnet C."/>
            <person name="Loux V."/>
            <person name="Gibrat J.F."/>
            <person name="Spinnler E."/>
            <person name="Barbe V."/>
            <person name="Vacherie B."/>
            <person name="Gavory F."/>
            <person name="Gourbeyre E."/>
            <person name="Siguier P."/>
            <person name="Chandler M."/>
            <person name="Elleuch R."/>
            <person name="Irlinger F."/>
            <person name="Vallaeys T."/>
        </authorList>
    </citation>
    <scope>NUCLEOTIDE SEQUENCE</scope>
    <source>
        <strain evidence="3">DSM 16368 / CIP 108037 / IAM 15318 / JCM 13566 / Re117</strain>
    </source>
</reference>
<evidence type="ECO:0000259" key="1">
    <source>
        <dbReference type="Pfam" id="PF03235"/>
    </source>
</evidence>
<protein>
    <recommendedName>
        <fullName evidence="1">GmrSD restriction endonucleases N-terminal domain-containing protein</fullName>
    </recommendedName>
</protein>
<organism evidence="2 3">
    <name type="scientific">Glutamicibacter arilaitensis (strain DSM 16368 / CIP 108037 / IAM 15318 / JCM 13566 / NCIMB 14258 / Re117)</name>
    <name type="common">Arthrobacter arilaitensis</name>
    <dbReference type="NCBI Taxonomy" id="861360"/>
    <lineage>
        <taxon>Bacteria</taxon>
        <taxon>Bacillati</taxon>
        <taxon>Actinomycetota</taxon>
        <taxon>Actinomycetes</taxon>
        <taxon>Micrococcales</taxon>
        <taxon>Micrococcaceae</taxon>
        <taxon>Glutamicibacter</taxon>
    </lineage>
</organism>
<dbReference type="GeneID" id="303183593"/>
<gene>
    <name evidence="2" type="ordered locus">AARI_pI00150</name>
</gene>
<sequence>MKKFDTRTYSVSDFAEWHSSGLLSLSPAFQRRAVWTTKAKSYLIDTILRGKPMPKVLITQSLVDGRNLRTVVDGQQRLRSILEFMSDNFTVSRTHNPQFAGIKYSELEDFERDEFLQYEIGVDVLFNTELNELLDIFARLNTYSVKLNSTELLNANYLGSFKTSAHEMGHKYAEFWKEAGIFSDAQLARMGEVELAADLLGALIRGISSKKQIPSFYREYDDAEFEVDQAVEIFDETMTVISKIFNAEDLRGSNFARIHLFYSAFLAVSHLTEGVPRLPALHAKTVTNSGKNFSPSRARVALDDMSAQFDVYTSKDWQGITPLEWQEFIQGSRRATTDQLVREQRTTFIVEYIIGH</sequence>
<evidence type="ECO:0000313" key="2">
    <source>
        <dbReference type="EMBL" id="CBQ74057.1"/>
    </source>
</evidence>
<dbReference type="RefSeq" id="WP_013347374.1">
    <property type="nucleotide sequence ID" value="NC_014549.1"/>
</dbReference>
<reference evidence="3" key="2">
    <citation type="submission" date="2010-07" db="EMBL/GenBank/DDBJ databases">
        <title>Complete genome sequence of Arthrobacter arilaitensis (strain DSM 16368 / CIP 108037 / JCM 13566 / Re117).</title>
        <authorList>
            <person name="Genoscope."/>
        </authorList>
    </citation>
    <scope>NUCLEOTIDE SEQUENCE [LARGE SCALE GENOMIC DNA]</scope>
    <source>
        <strain evidence="3">DSM 16368 / CIP 108037 / IAM 15318 / JCM 13566 / Re117</strain>
        <plasmid evidence="3">pRE117-1</plasmid>
    </source>
</reference>
<dbReference type="PANTHER" id="PTHR39639:SF1">
    <property type="entry name" value="DUF262 DOMAIN-CONTAINING PROTEIN"/>
    <property type="match status" value="1"/>
</dbReference>
<dbReference type="InterPro" id="IPR004919">
    <property type="entry name" value="GmrSD_N"/>
</dbReference>
<proteinExistence type="predicted"/>
<name>A0ABP1TYP0_GLUAR</name>
<accession>A0ABP1TYP0</accession>
<dbReference type="EMBL" id="FQ311475">
    <property type="protein sequence ID" value="CBQ74057.1"/>
    <property type="molecule type" value="Genomic_DNA"/>
</dbReference>
<dbReference type="Proteomes" id="UP000006878">
    <property type="component" value="Plasmid pRE117-1"/>
</dbReference>